<dbReference type="GO" id="GO:0070530">
    <property type="term" value="F:K63-linked polyubiquitin modification-dependent protein binding"/>
    <property type="evidence" value="ECO:0007669"/>
    <property type="project" value="TreeGrafter"/>
</dbReference>
<feature type="domain" description="RING-type" evidence="8">
    <location>
        <begin position="4"/>
        <end position="38"/>
    </location>
</feature>
<dbReference type="GO" id="GO:0008270">
    <property type="term" value="F:zinc ion binding"/>
    <property type="evidence" value="ECO:0007669"/>
    <property type="project" value="UniProtKB-KW"/>
</dbReference>
<dbReference type="PROSITE" id="PS50089">
    <property type="entry name" value="ZF_RING_2"/>
    <property type="match status" value="1"/>
</dbReference>
<dbReference type="InterPro" id="IPR047542">
    <property type="entry name" value="Rcat_RBR_RNF31-like"/>
</dbReference>
<evidence type="ECO:0000256" key="7">
    <source>
        <dbReference type="PROSITE-ProRule" id="PRU00175"/>
    </source>
</evidence>
<dbReference type="SMART" id="SM00647">
    <property type="entry name" value="IBR"/>
    <property type="match status" value="2"/>
</dbReference>
<dbReference type="InterPro" id="IPR001841">
    <property type="entry name" value="Znf_RING"/>
</dbReference>
<dbReference type="CDD" id="cd20337">
    <property type="entry name" value="BRcat_RBR_HOIP"/>
    <property type="match status" value="1"/>
</dbReference>
<evidence type="ECO:0000256" key="1">
    <source>
        <dbReference type="ARBA" id="ARBA00022679"/>
    </source>
</evidence>
<dbReference type="InterPro" id="IPR002867">
    <property type="entry name" value="IBR_dom"/>
</dbReference>
<organism evidence="10 11">
    <name type="scientific">Tropilaelaps mercedesae</name>
    <dbReference type="NCBI Taxonomy" id="418985"/>
    <lineage>
        <taxon>Eukaryota</taxon>
        <taxon>Metazoa</taxon>
        <taxon>Ecdysozoa</taxon>
        <taxon>Arthropoda</taxon>
        <taxon>Chelicerata</taxon>
        <taxon>Arachnida</taxon>
        <taxon>Acari</taxon>
        <taxon>Parasitiformes</taxon>
        <taxon>Mesostigmata</taxon>
        <taxon>Gamasina</taxon>
        <taxon>Dermanyssoidea</taxon>
        <taxon>Laelapidae</taxon>
        <taxon>Tropilaelaps</taxon>
    </lineage>
</organism>
<keyword evidence="1" id="KW-0808">Transferase</keyword>
<evidence type="ECO:0000256" key="4">
    <source>
        <dbReference type="ARBA" id="ARBA00022771"/>
    </source>
</evidence>
<dbReference type="Pfam" id="PF18091">
    <property type="entry name" value="E3_UbLigase_RBR"/>
    <property type="match status" value="1"/>
</dbReference>
<dbReference type="GO" id="GO:0061630">
    <property type="term" value="F:ubiquitin protein ligase activity"/>
    <property type="evidence" value="ECO:0007669"/>
    <property type="project" value="TreeGrafter"/>
</dbReference>
<evidence type="ECO:0000313" key="11">
    <source>
        <dbReference type="Proteomes" id="UP000192247"/>
    </source>
</evidence>
<dbReference type="GO" id="GO:0071797">
    <property type="term" value="C:LUBAC complex"/>
    <property type="evidence" value="ECO:0007669"/>
    <property type="project" value="InterPro"/>
</dbReference>
<dbReference type="PROSITE" id="PS51873">
    <property type="entry name" value="TRIAD"/>
    <property type="match status" value="1"/>
</dbReference>
<name>A0A1V9X1L5_9ACAR</name>
<keyword evidence="2" id="KW-0479">Metal-binding</keyword>
<dbReference type="STRING" id="418985.A0A1V9X1L5"/>
<dbReference type="GO" id="GO:0097039">
    <property type="term" value="P:protein linear polyubiquitination"/>
    <property type="evidence" value="ECO:0007669"/>
    <property type="project" value="TreeGrafter"/>
</dbReference>
<evidence type="ECO:0000256" key="6">
    <source>
        <dbReference type="ARBA" id="ARBA00022833"/>
    </source>
</evidence>
<evidence type="ECO:0000313" key="10">
    <source>
        <dbReference type="EMBL" id="OQR67419.1"/>
    </source>
</evidence>
<dbReference type="InParanoid" id="A0A1V9X1L5"/>
<dbReference type="GO" id="GO:1990450">
    <property type="term" value="F:linear polyubiquitin binding"/>
    <property type="evidence" value="ECO:0007669"/>
    <property type="project" value="TreeGrafter"/>
</dbReference>
<dbReference type="InterPro" id="IPR047540">
    <property type="entry name" value="BRcat_RBR_RNF31-like"/>
</dbReference>
<dbReference type="Pfam" id="PF22191">
    <property type="entry name" value="IBR_1"/>
    <property type="match status" value="1"/>
</dbReference>
<evidence type="ECO:0000256" key="3">
    <source>
        <dbReference type="ARBA" id="ARBA00022737"/>
    </source>
</evidence>
<dbReference type="SUPFAM" id="SSF57850">
    <property type="entry name" value="RING/U-box"/>
    <property type="match status" value="3"/>
</dbReference>
<dbReference type="Pfam" id="PF01485">
    <property type="entry name" value="IBR"/>
    <property type="match status" value="1"/>
</dbReference>
<reference evidence="10 11" key="1">
    <citation type="journal article" date="2017" name="Gigascience">
        <title>Draft genome of the honey bee ectoparasitic mite, Tropilaelaps mercedesae, is shaped by the parasitic life history.</title>
        <authorList>
            <person name="Dong X."/>
            <person name="Armstrong S.D."/>
            <person name="Xia D."/>
            <person name="Makepeace B.L."/>
            <person name="Darby A.C."/>
            <person name="Kadowaki T."/>
        </authorList>
    </citation>
    <scope>NUCLEOTIDE SEQUENCE [LARGE SCALE GENOMIC DNA]</scope>
    <source>
        <strain evidence="10">Wuxi-XJTLU</strain>
    </source>
</reference>
<keyword evidence="4 7" id="KW-0863">Zinc-finger</keyword>
<dbReference type="PANTHER" id="PTHR16004:SF2">
    <property type="entry name" value="E3 UBIQUITIN-PROTEIN LIGASE LUBEL"/>
    <property type="match status" value="1"/>
</dbReference>
<dbReference type="Proteomes" id="UP000192247">
    <property type="component" value="Unassembled WGS sequence"/>
</dbReference>
<evidence type="ECO:0000259" key="8">
    <source>
        <dbReference type="PROSITE" id="PS50089"/>
    </source>
</evidence>
<dbReference type="PANTHER" id="PTHR16004">
    <property type="entry name" value="RING FINGER PROTEIN 31-RELATED"/>
    <property type="match status" value="1"/>
</dbReference>
<dbReference type="Gene3D" id="1.20.120.1750">
    <property type="match status" value="1"/>
</dbReference>
<dbReference type="OrthoDB" id="9978677at2759"/>
<keyword evidence="6" id="KW-0862">Zinc</keyword>
<dbReference type="InterPro" id="IPR041031">
    <property type="entry name" value="RNF31_C"/>
</dbReference>
<gene>
    <name evidence="10" type="ORF">BIW11_13541</name>
</gene>
<dbReference type="InterPro" id="IPR013083">
    <property type="entry name" value="Znf_RING/FYVE/PHD"/>
</dbReference>
<protein>
    <recommendedName>
        <fullName evidence="12">RING-type domain-containing protein</fullName>
    </recommendedName>
</protein>
<evidence type="ECO:0000259" key="9">
    <source>
        <dbReference type="PROSITE" id="PS51873"/>
    </source>
</evidence>
<dbReference type="InterPro" id="IPR044066">
    <property type="entry name" value="TRIAD_supradom"/>
</dbReference>
<dbReference type="InterPro" id="IPR026254">
    <property type="entry name" value="RNF31-like"/>
</dbReference>
<proteinExistence type="predicted"/>
<sequence>MVALLQCAHVACRECLRTYFTIQIREHNIGELRCPFCREPDLTDETIEETYFSNMSVLLKDLLEKDTFELFQKKLVDRALMKDPNFRWCPQCSSGFITVAQQKMVTCPDCNTTSCADCKKTWRKEHESMSCADFDAWVSREEPDSAEKALESYFEENGIQCPECKFRYALSRGGCMHFKCLQCGFDFCSGCNRPYKNGAKCGYSVNCPRMGLHAHHPRNCLFYLRDKEYEKLETLLKDAGIPIKRDPAPGQERQTRCSIPETKETSLGGYKDDICGKEVEPNMAGICRKHYIEYLGGLIFRHKIDPWPILESEELELCIRRANMRLPSKYQLTDAVYKDVLRKV</sequence>
<dbReference type="AlphaFoldDB" id="A0A1V9X1L5"/>
<accession>A0A1V9X1L5</accession>
<keyword evidence="3" id="KW-0677">Repeat</keyword>
<evidence type="ECO:0000256" key="2">
    <source>
        <dbReference type="ARBA" id="ARBA00022723"/>
    </source>
</evidence>
<dbReference type="Gene3D" id="3.30.40.10">
    <property type="entry name" value="Zinc/RING finger domain, C3HC4 (zinc finger)"/>
    <property type="match status" value="1"/>
</dbReference>
<evidence type="ECO:0000256" key="5">
    <source>
        <dbReference type="ARBA" id="ARBA00022786"/>
    </source>
</evidence>
<dbReference type="GO" id="GO:0036435">
    <property type="term" value="F:K48-linked polyubiquitin modification-dependent protein binding"/>
    <property type="evidence" value="ECO:0007669"/>
    <property type="project" value="TreeGrafter"/>
</dbReference>
<keyword evidence="5" id="KW-0833">Ubl conjugation pathway</keyword>
<keyword evidence="11" id="KW-1185">Reference proteome</keyword>
<dbReference type="EMBL" id="MNPL01028885">
    <property type="protein sequence ID" value="OQR67419.1"/>
    <property type="molecule type" value="Genomic_DNA"/>
</dbReference>
<feature type="domain" description="RING-type" evidence="9">
    <location>
        <begin position="1"/>
        <end position="219"/>
    </location>
</feature>
<comment type="caution">
    <text evidence="10">The sequence shown here is derived from an EMBL/GenBank/DDBJ whole genome shotgun (WGS) entry which is preliminary data.</text>
</comment>
<evidence type="ECO:0008006" key="12">
    <source>
        <dbReference type="Google" id="ProtNLM"/>
    </source>
</evidence>
<dbReference type="CDD" id="cd20351">
    <property type="entry name" value="Rcat_RBR_HOIP"/>
    <property type="match status" value="1"/>
</dbReference>